<reference evidence="5" key="1">
    <citation type="submission" date="2014-11" db="EMBL/GenBank/DDBJ databases">
        <authorList>
            <person name="Amaro Gonzalez C."/>
        </authorList>
    </citation>
    <scope>NUCLEOTIDE SEQUENCE</scope>
</reference>
<dbReference type="Pfam" id="PF00031">
    <property type="entry name" value="Cystatin"/>
    <property type="match status" value="1"/>
</dbReference>
<accession>A0A0E9XAN6</accession>
<dbReference type="SMART" id="SM00043">
    <property type="entry name" value="CY"/>
    <property type="match status" value="1"/>
</dbReference>
<evidence type="ECO:0000256" key="2">
    <source>
        <dbReference type="ARBA" id="ARBA00023157"/>
    </source>
</evidence>
<dbReference type="Proteomes" id="UP001044222">
    <property type="component" value="Chromosome 18"/>
</dbReference>
<dbReference type="EMBL" id="JAFIRN010000018">
    <property type="protein sequence ID" value="KAG5831468.1"/>
    <property type="molecule type" value="Genomic_DNA"/>
</dbReference>
<dbReference type="FunFam" id="3.10.450.10:FF:000004">
    <property type="entry name" value="Cystatin C"/>
    <property type="match status" value="1"/>
</dbReference>
<dbReference type="PANTHER" id="PTHR46186:SF12">
    <property type="entry name" value="CYSTATIN C (AMYLOID ANGIOPATHY AND CEREBRAL HEMORRHAGE)-RELATED"/>
    <property type="match status" value="1"/>
</dbReference>
<dbReference type="GO" id="GO:0005737">
    <property type="term" value="C:cytoplasm"/>
    <property type="evidence" value="ECO:0007669"/>
    <property type="project" value="TreeGrafter"/>
</dbReference>
<organism evidence="5">
    <name type="scientific">Anguilla anguilla</name>
    <name type="common">European freshwater eel</name>
    <name type="synonym">Muraena anguilla</name>
    <dbReference type="NCBI Taxonomy" id="7936"/>
    <lineage>
        <taxon>Eukaryota</taxon>
        <taxon>Metazoa</taxon>
        <taxon>Chordata</taxon>
        <taxon>Craniata</taxon>
        <taxon>Vertebrata</taxon>
        <taxon>Euteleostomi</taxon>
        <taxon>Actinopterygii</taxon>
        <taxon>Neopterygii</taxon>
        <taxon>Teleostei</taxon>
        <taxon>Anguilliformes</taxon>
        <taxon>Anguillidae</taxon>
        <taxon>Anguilla</taxon>
    </lineage>
</organism>
<dbReference type="EMBL" id="GBXM01009839">
    <property type="protein sequence ID" value="JAH98738.1"/>
    <property type="molecule type" value="Transcribed_RNA"/>
</dbReference>
<dbReference type="InterPro" id="IPR046350">
    <property type="entry name" value="Cystatin_sf"/>
</dbReference>
<feature type="domain" description="Cystatin" evidence="4">
    <location>
        <begin position="27"/>
        <end position="136"/>
    </location>
</feature>
<evidence type="ECO:0000313" key="5">
    <source>
        <dbReference type="EMBL" id="JAH98738.1"/>
    </source>
</evidence>
<evidence type="ECO:0000256" key="3">
    <source>
        <dbReference type="SAM" id="SignalP"/>
    </source>
</evidence>
<evidence type="ECO:0000313" key="7">
    <source>
        <dbReference type="Proteomes" id="UP001044222"/>
    </source>
</evidence>
<dbReference type="InterPro" id="IPR018073">
    <property type="entry name" value="Prot_inh_cystat_CS"/>
</dbReference>
<sequence>MSANWKITVPLLALFLAAASVSVGGAQLVGGNSKADLNAQPVKDALQFAVVQVNLKSNALFVSKVTRIIKAQQQLVAGMLYTFTVEMARTSCRKGGEEENCAVHEDPAIAKPSECTFQVWSRPWLNEMVLKKNTCTA</sequence>
<protein>
    <recommendedName>
        <fullName evidence="4">Cystatin domain-containing protein</fullName>
    </recommendedName>
</protein>
<reference evidence="5" key="2">
    <citation type="journal article" date="2015" name="Fish Shellfish Immunol.">
        <title>Early steps in the European eel (Anguilla anguilla)-Vibrio vulnificus interaction in the gills: Role of the RtxA13 toxin.</title>
        <authorList>
            <person name="Callol A."/>
            <person name="Pajuelo D."/>
            <person name="Ebbesson L."/>
            <person name="Teles M."/>
            <person name="MacKenzie S."/>
            <person name="Amaro C."/>
        </authorList>
    </citation>
    <scope>NUCLEOTIDE SEQUENCE</scope>
</reference>
<comment type="similarity">
    <text evidence="1">Belongs to the cystatin family.</text>
</comment>
<dbReference type="Gene3D" id="3.10.450.10">
    <property type="match status" value="1"/>
</dbReference>
<keyword evidence="3" id="KW-0732">Signal</keyword>
<dbReference type="InterPro" id="IPR000010">
    <property type="entry name" value="Cystatin_dom"/>
</dbReference>
<feature type="chain" id="PRO_5040059968" description="Cystatin domain-containing protein" evidence="3">
    <location>
        <begin position="27"/>
        <end position="137"/>
    </location>
</feature>
<proteinExistence type="inferred from homology"/>
<dbReference type="PROSITE" id="PS00287">
    <property type="entry name" value="CYSTATIN"/>
    <property type="match status" value="1"/>
</dbReference>
<keyword evidence="7" id="KW-1185">Reference proteome</keyword>
<dbReference type="GO" id="GO:0004869">
    <property type="term" value="F:cysteine-type endopeptidase inhibitor activity"/>
    <property type="evidence" value="ECO:0007669"/>
    <property type="project" value="InterPro"/>
</dbReference>
<evidence type="ECO:0000313" key="6">
    <source>
        <dbReference type="EMBL" id="KAG5831468.1"/>
    </source>
</evidence>
<evidence type="ECO:0000256" key="1">
    <source>
        <dbReference type="ARBA" id="ARBA00009403"/>
    </source>
</evidence>
<gene>
    <name evidence="6" type="ORF">ANANG_G00304030</name>
</gene>
<name>A0A0E9XAN6_ANGAN</name>
<dbReference type="GO" id="GO:0005615">
    <property type="term" value="C:extracellular space"/>
    <property type="evidence" value="ECO:0007669"/>
    <property type="project" value="TreeGrafter"/>
</dbReference>
<dbReference type="SUPFAM" id="SSF54403">
    <property type="entry name" value="Cystatin/monellin"/>
    <property type="match status" value="1"/>
</dbReference>
<evidence type="ECO:0000259" key="4">
    <source>
        <dbReference type="SMART" id="SM00043"/>
    </source>
</evidence>
<dbReference type="GO" id="GO:0031982">
    <property type="term" value="C:vesicle"/>
    <property type="evidence" value="ECO:0007669"/>
    <property type="project" value="TreeGrafter"/>
</dbReference>
<keyword evidence="2" id="KW-1015">Disulfide bond</keyword>
<feature type="signal peptide" evidence="3">
    <location>
        <begin position="1"/>
        <end position="26"/>
    </location>
</feature>
<dbReference type="CDD" id="cd00042">
    <property type="entry name" value="CY"/>
    <property type="match status" value="1"/>
</dbReference>
<dbReference type="AlphaFoldDB" id="A0A0E9XAN6"/>
<reference evidence="6" key="3">
    <citation type="submission" date="2021-01" db="EMBL/GenBank/DDBJ databases">
        <title>A chromosome-scale assembly of European eel, Anguilla anguilla.</title>
        <authorList>
            <person name="Henkel C."/>
            <person name="Jong-Raadsen S.A."/>
            <person name="Dufour S."/>
            <person name="Weltzien F.-A."/>
            <person name="Palstra A.P."/>
            <person name="Pelster B."/>
            <person name="Spaink H.P."/>
            <person name="Van Den Thillart G.E."/>
            <person name="Jansen H."/>
            <person name="Zahm M."/>
            <person name="Klopp C."/>
            <person name="Cedric C."/>
            <person name="Louis A."/>
            <person name="Berthelot C."/>
            <person name="Parey E."/>
            <person name="Roest Crollius H."/>
            <person name="Montfort J."/>
            <person name="Robinson-Rechavi M."/>
            <person name="Bucao C."/>
            <person name="Bouchez O."/>
            <person name="Gislard M."/>
            <person name="Lluch J."/>
            <person name="Milhes M."/>
            <person name="Lampietro C."/>
            <person name="Lopez Roques C."/>
            <person name="Donnadieu C."/>
            <person name="Braasch I."/>
            <person name="Desvignes T."/>
            <person name="Postlethwait J."/>
            <person name="Bobe J."/>
            <person name="Guiguen Y."/>
            <person name="Dirks R."/>
        </authorList>
    </citation>
    <scope>NUCLEOTIDE SEQUENCE</scope>
    <source>
        <strain evidence="6">Tag_6206</strain>
        <tissue evidence="6">Liver</tissue>
    </source>
</reference>
<dbReference type="PANTHER" id="PTHR46186">
    <property type="entry name" value="CYSTATIN"/>
    <property type="match status" value="1"/>
</dbReference>